<gene>
    <name evidence="2" type="ordered locus">Amir_2907</name>
</gene>
<organism evidence="2 3">
    <name type="scientific">Actinosynnema mirum (strain ATCC 29888 / DSM 43827 / JCM 3225 / NBRC 14064 / NCIMB 13271 / NRRL B-12336 / IMRU 3971 / 101)</name>
    <dbReference type="NCBI Taxonomy" id="446462"/>
    <lineage>
        <taxon>Bacteria</taxon>
        <taxon>Bacillati</taxon>
        <taxon>Actinomycetota</taxon>
        <taxon>Actinomycetes</taxon>
        <taxon>Pseudonocardiales</taxon>
        <taxon>Pseudonocardiaceae</taxon>
        <taxon>Actinosynnema</taxon>
    </lineage>
</organism>
<proteinExistence type="predicted"/>
<dbReference type="EMBL" id="CP001630">
    <property type="protein sequence ID" value="ACU36829.1"/>
    <property type="molecule type" value="Genomic_DNA"/>
</dbReference>
<dbReference type="HOGENOM" id="CLU_437225_0_0_11"/>
<evidence type="ECO:0000256" key="1">
    <source>
        <dbReference type="SAM" id="MobiDB-lite"/>
    </source>
</evidence>
<name>C6WQH5_ACTMD</name>
<dbReference type="KEGG" id="ami:Amir_2907"/>
<keyword evidence="3" id="KW-1185">Reference proteome</keyword>
<evidence type="ECO:0000313" key="3">
    <source>
        <dbReference type="Proteomes" id="UP000002213"/>
    </source>
</evidence>
<evidence type="ECO:0000313" key="2">
    <source>
        <dbReference type="EMBL" id="ACU36829.1"/>
    </source>
</evidence>
<reference evidence="2 3" key="1">
    <citation type="journal article" date="2009" name="Stand. Genomic Sci.">
        <title>Complete genome sequence of Actinosynnema mirum type strain (101).</title>
        <authorList>
            <person name="Land M."/>
            <person name="Lapidus A."/>
            <person name="Mayilraj S."/>
            <person name="Chen F."/>
            <person name="Copeland A."/>
            <person name="Del Rio T.G."/>
            <person name="Nolan M."/>
            <person name="Lucas S."/>
            <person name="Tice H."/>
            <person name="Cheng J.F."/>
            <person name="Chertkov O."/>
            <person name="Bruce D."/>
            <person name="Goodwin L."/>
            <person name="Pitluck S."/>
            <person name="Rohde M."/>
            <person name="Goker M."/>
            <person name="Pati A."/>
            <person name="Ivanova N."/>
            <person name="Mavromatis K."/>
            <person name="Chen A."/>
            <person name="Palaniappan K."/>
            <person name="Hauser L."/>
            <person name="Chang Y.J."/>
            <person name="Jeffries C.C."/>
            <person name="Brettin T."/>
            <person name="Detter J.C."/>
            <person name="Han C."/>
            <person name="Chain P."/>
            <person name="Tindall B.J."/>
            <person name="Bristow J."/>
            <person name="Eisen J.A."/>
            <person name="Markowitz V."/>
            <person name="Hugenholtz P."/>
            <person name="Kyrpides N.C."/>
            <person name="Klenk H.P."/>
        </authorList>
    </citation>
    <scope>NUCLEOTIDE SEQUENCE [LARGE SCALE GENOMIC DNA]</scope>
    <source>
        <strain evidence="3">ATCC 29888 / DSM 43827 / JCM 3225 / NBRC 14064 / NCIMB 13271 / NRRL B-12336 / IMRU 3971 / 101</strain>
    </source>
</reference>
<dbReference type="STRING" id="446462.Amir_2907"/>
<accession>C6WQH5</accession>
<protein>
    <submittedName>
        <fullName evidence="2">Uncharacterized protein</fullName>
    </submittedName>
</protein>
<dbReference type="Proteomes" id="UP000002213">
    <property type="component" value="Chromosome"/>
</dbReference>
<feature type="region of interest" description="Disordered" evidence="1">
    <location>
        <begin position="12"/>
        <end position="75"/>
    </location>
</feature>
<dbReference type="AlphaFoldDB" id="C6WQH5"/>
<sequence length="625" mass="65351">MSWWRRLLGIREKTQDGQHLPAVPEAQKTENESEKADAPGAPAVSAVSEEKAFGGTGEPAAPNNEGWKSEAPGIDVPKAAESTPVVVESAAVVEDAGKTGGESADAVKPSVTPAAPEAVVEVVEPEAVKVDPPKADVPAVVTPEVVKPEVVTPEVQAPVVETPVVEAPKAEVPEVVVPKAEAPKVEVPEVVAPKAEVPEVVAPKVEAPKAVAPVAEVSEVVAPEVEEPKTVEPKTEVAEPAVVEPEVVAVVEPVVEKPAEVVAPVVEVPKVEAPVVEVPEPVVAKPEAPEPEVVEKDVESRSAVAGWPVAQQVEAEVVVVDAPAAEALPETPAEPVVEAEAVAPEPTVVPEPQAAVAPGSVSALKGWRVAVDGSGDEVVALAALVAAHGGAVAKRITPTVRFMIAENPDAASAPLRQVRDLGIQILTTAQARERIEQAVNPQAASAAKPVTSGWPTLAAAVELPRGQELLDAWEPARDAASPTAEEAVELGSALRKALTAYGSPVPAAITDLDRLAKAAGQVRDRFFADWLPVLNEHRTAKRDDEALELLLVVVEAAERHAAVAGTAPVPVYTERAAVILRRRKDYATEVELLERWVRANPEPVPATDKLAQRLESVRKLQSKGR</sequence>
<feature type="compositionally biased region" description="Basic and acidic residues" evidence="1">
    <location>
        <begin position="27"/>
        <end position="37"/>
    </location>
</feature>